<keyword evidence="7" id="KW-0694">RNA-binding</keyword>
<evidence type="ECO:0000256" key="8">
    <source>
        <dbReference type="ARBA" id="ARBA00022917"/>
    </source>
</evidence>
<dbReference type="GO" id="GO:0005829">
    <property type="term" value="C:cytosol"/>
    <property type="evidence" value="ECO:0007669"/>
    <property type="project" value="UniProtKB-SubCell"/>
</dbReference>
<dbReference type="Gene3D" id="3.30.70.1130">
    <property type="entry name" value="EIF_2_alpha"/>
    <property type="match status" value="1"/>
</dbReference>
<evidence type="ECO:0000256" key="6">
    <source>
        <dbReference type="ARBA" id="ARBA00022553"/>
    </source>
</evidence>
<keyword evidence="6" id="KW-0597">Phosphoprotein</keyword>
<proteinExistence type="inferred from homology"/>
<dbReference type="Pfam" id="PF07541">
    <property type="entry name" value="EIF_2_alpha"/>
    <property type="match status" value="1"/>
</dbReference>
<evidence type="ECO:0000259" key="11">
    <source>
        <dbReference type="PROSITE" id="PS50126"/>
    </source>
</evidence>
<dbReference type="FunFam" id="1.10.150.190:FF:000001">
    <property type="entry name" value="Eukaryotic translation initiation factor 2 subunit 1"/>
    <property type="match status" value="1"/>
</dbReference>
<dbReference type="InterPro" id="IPR044126">
    <property type="entry name" value="S1_IF2_alpha"/>
</dbReference>
<sequence>MTLTCRFYANEFPEVEDTVMVKVHKIAEMGAYVTLSEYNNKDGMILLSELSRRRIRSVNKLIRVGRSECVVVIRVDKEKGYIDLSKRRVYSKDMLQCEERFARAKAINSILRHIAEQLGYTTNEELEQLYEKTAWYFDRKLKKKAAAHDIFKKALTDSTVFDECDITPEVKEKLLEEIRKKLMPQAQKIRSDIEISCFAYDGIEAVKNALLEGKKCSTEQMPIKINLIAAPLFVVTAQTTDKEEGLEAVNHALDKIKQSIEASGGSFKFVMAPKVVTDMDEEEIKKRMELLGLNEENASDSGSEASDDEGLVAPKGLDQEADASEAIHGKRPVEAAEDSD</sequence>
<dbReference type="InterPro" id="IPR024055">
    <property type="entry name" value="TIF2_asu_C"/>
</dbReference>
<dbReference type="PROSITE" id="PS50126">
    <property type="entry name" value="S1"/>
    <property type="match status" value="1"/>
</dbReference>
<dbReference type="PANTHER" id="PTHR10602">
    <property type="entry name" value="EUKARYOTIC TRANSLATION INITIATION FACTOR 2 SUBUNIT 1"/>
    <property type="match status" value="1"/>
</dbReference>
<feature type="compositionally biased region" description="Basic and acidic residues" evidence="10">
    <location>
        <begin position="325"/>
        <end position="334"/>
    </location>
</feature>
<dbReference type="InterPro" id="IPR003029">
    <property type="entry name" value="S1_domain"/>
</dbReference>
<dbReference type="EMBL" id="CAJFCW020000001">
    <property type="protein sequence ID" value="CAG9077679.1"/>
    <property type="molecule type" value="Genomic_DNA"/>
</dbReference>
<gene>
    <name evidence="12" type="ORF">BOKJ2_LOCUS178</name>
</gene>
<dbReference type="GO" id="GO:0003743">
    <property type="term" value="F:translation initiation factor activity"/>
    <property type="evidence" value="ECO:0007669"/>
    <property type="project" value="UniProtKB-KW"/>
</dbReference>
<comment type="similarity">
    <text evidence="2">Belongs to the eIF-2-alpha family.</text>
</comment>
<dbReference type="Gene3D" id="2.40.50.140">
    <property type="entry name" value="Nucleic acid-binding proteins"/>
    <property type="match status" value="1"/>
</dbReference>
<dbReference type="SUPFAM" id="SSF116742">
    <property type="entry name" value="eIF2alpha middle domain-like"/>
    <property type="match status" value="1"/>
</dbReference>
<dbReference type="SUPFAM" id="SSF110993">
    <property type="entry name" value="eIF-2-alpha, C-terminal domain"/>
    <property type="match status" value="1"/>
</dbReference>
<dbReference type="Proteomes" id="UP000783686">
    <property type="component" value="Unassembled WGS sequence"/>
</dbReference>
<dbReference type="OrthoDB" id="1685042at2759"/>
<evidence type="ECO:0000256" key="5">
    <source>
        <dbReference type="ARBA" id="ARBA00022540"/>
    </source>
</evidence>
<keyword evidence="5" id="KW-0396">Initiation factor</keyword>
<keyword evidence="13" id="KW-1185">Reference proteome</keyword>
<evidence type="ECO:0000256" key="1">
    <source>
        <dbReference type="ARBA" id="ARBA00004514"/>
    </source>
</evidence>
<dbReference type="Pfam" id="PF00575">
    <property type="entry name" value="S1"/>
    <property type="match status" value="1"/>
</dbReference>
<dbReference type="InterPro" id="IPR024054">
    <property type="entry name" value="TIF2_asu_middle_sf"/>
</dbReference>
<evidence type="ECO:0000256" key="2">
    <source>
        <dbReference type="ARBA" id="ARBA00007223"/>
    </source>
</evidence>
<dbReference type="Proteomes" id="UP000614601">
    <property type="component" value="Unassembled WGS sequence"/>
</dbReference>
<dbReference type="PANTHER" id="PTHR10602:SF0">
    <property type="entry name" value="EUKARYOTIC TRANSLATION INITIATION FACTOR 2 SUBUNIT 1"/>
    <property type="match status" value="1"/>
</dbReference>
<dbReference type="InterPro" id="IPR012340">
    <property type="entry name" value="NA-bd_OB-fold"/>
</dbReference>
<protein>
    <recommendedName>
        <fullName evidence="3">Eukaryotic translation initiation factor 2 subunit 1</fullName>
    </recommendedName>
    <alternativeName>
        <fullName evidence="9">Eukaryotic translation initiation factor 2 subunit alpha</fullName>
    </alternativeName>
</protein>
<dbReference type="SMART" id="SM00316">
    <property type="entry name" value="S1"/>
    <property type="match status" value="1"/>
</dbReference>
<name>A0A811JQB5_9BILA</name>
<evidence type="ECO:0000256" key="3">
    <source>
        <dbReference type="ARBA" id="ARBA00020950"/>
    </source>
</evidence>
<feature type="region of interest" description="Disordered" evidence="10">
    <location>
        <begin position="292"/>
        <end position="340"/>
    </location>
</feature>
<evidence type="ECO:0000256" key="7">
    <source>
        <dbReference type="ARBA" id="ARBA00022884"/>
    </source>
</evidence>
<organism evidence="12 13">
    <name type="scientific">Bursaphelenchus okinawaensis</name>
    <dbReference type="NCBI Taxonomy" id="465554"/>
    <lineage>
        <taxon>Eukaryota</taxon>
        <taxon>Metazoa</taxon>
        <taxon>Ecdysozoa</taxon>
        <taxon>Nematoda</taxon>
        <taxon>Chromadorea</taxon>
        <taxon>Rhabditida</taxon>
        <taxon>Tylenchina</taxon>
        <taxon>Tylenchomorpha</taxon>
        <taxon>Aphelenchoidea</taxon>
        <taxon>Aphelenchoididae</taxon>
        <taxon>Bursaphelenchus</taxon>
    </lineage>
</organism>
<dbReference type="Gene3D" id="1.10.150.190">
    <property type="entry name" value="Translation initiation factor 2, subunit 1, domain 2"/>
    <property type="match status" value="1"/>
</dbReference>
<feature type="compositionally biased region" description="Low complexity" evidence="10">
    <location>
        <begin position="294"/>
        <end position="304"/>
    </location>
</feature>
<dbReference type="GO" id="GO:0005850">
    <property type="term" value="C:eukaryotic translation initiation factor 2 complex"/>
    <property type="evidence" value="ECO:0007669"/>
    <property type="project" value="TreeGrafter"/>
</dbReference>
<dbReference type="InterPro" id="IPR011488">
    <property type="entry name" value="TIF_2_asu"/>
</dbReference>
<dbReference type="EMBL" id="CAJFDH010000001">
    <property type="protein sequence ID" value="CAD5205494.1"/>
    <property type="molecule type" value="Genomic_DNA"/>
</dbReference>
<dbReference type="GO" id="GO:0033290">
    <property type="term" value="C:eukaryotic 48S preinitiation complex"/>
    <property type="evidence" value="ECO:0007669"/>
    <property type="project" value="TreeGrafter"/>
</dbReference>
<keyword evidence="8" id="KW-0648">Protein biosynthesis</keyword>
<keyword evidence="4" id="KW-0963">Cytoplasm</keyword>
<evidence type="ECO:0000313" key="12">
    <source>
        <dbReference type="EMBL" id="CAD5205494.1"/>
    </source>
</evidence>
<dbReference type="SUPFAM" id="SSF50249">
    <property type="entry name" value="Nucleic acid-binding proteins"/>
    <property type="match status" value="1"/>
</dbReference>
<evidence type="ECO:0000313" key="13">
    <source>
        <dbReference type="Proteomes" id="UP000614601"/>
    </source>
</evidence>
<reference evidence="12" key="1">
    <citation type="submission" date="2020-09" db="EMBL/GenBank/DDBJ databases">
        <authorList>
            <person name="Kikuchi T."/>
        </authorList>
    </citation>
    <scope>NUCLEOTIDE SEQUENCE</scope>
    <source>
        <strain evidence="12">SH1</strain>
    </source>
</reference>
<dbReference type="GO" id="GO:0003723">
    <property type="term" value="F:RNA binding"/>
    <property type="evidence" value="ECO:0007669"/>
    <property type="project" value="UniProtKB-KW"/>
</dbReference>
<dbReference type="FunFam" id="2.40.50.140:FF:000795">
    <property type="entry name" value="Eukaryotic translation initiation factor 2 subunit 1"/>
    <property type="match status" value="1"/>
</dbReference>
<evidence type="ECO:0000256" key="10">
    <source>
        <dbReference type="SAM" id="MobiDB-lite"/>
    </source>
</evidence>
<comment type="subcellular location">
    <subcellularLocation>
        <location evidence="1">Cytoplasm</location>
        <location evidence="1">Cytosol</location>
    </subcellularLocation>
</comment>
<evidence type="ECO:0000256" key="9">
    <source>
        <dbReference type="ARBA" id="ARBA00033370"/>
    </source>
</evidence>
<comment type="caution">
    <text evidence="12">The sequence shown here is derived from an EMBL/GenBank/DDBJ whole genome shotgun (WGS) entry which is preliminary data.</text>
</comment>
<dbReference type="AlphaFoldDB" id="A0A811JQB5"/>
<dbReference type="GO" id="GO:0043022">
    <property type="term" value="F:ribosome binding"/>
    <property type="evidence" value="ECO:0007669"/>
    <property type="project" value="TreeGrafter"/>
</dbReference>
<dbReference type="CDD" id="cd04452">
    <property type="entry name" value="S1_IF2_alpha"/>
    <property type="match status" value="1"/>
</dbReference>
<evidence type="ECO:0000256" key="4">
    <source>
        <dbReference type="ARBA" id="ARBA00022490"/>
    </source>
</evidence>
<accession>A0A811JQB5</accession>
<dbReference type="FunFam" id="3.30.70.1130:FF:000001">
    <property type="entry name" value="Eukaryotic translation initiation factor 2 subunit 1"/>
    <property type="match status" value="1"/>
</dbReference>
<feature type="domain" description="S1 motif" evidence="11">
    <location>
        <begin position="16"/>
        <end position="87"/>
    </location>
</feature>